<dbReference type="Proteomes" id="UP000253420">
    <property type="component" value="Unassembled WGS sequence"/>
</dbReference>
<feature type="region of interest" description="Disordered" evidence="1">
    <location>
        <begin position="247"/>
        <end position="351"/>
    </location>
</feature>
<evidence type="ECO:0000313" key="3">
    <source>
        <dbReference type="Proteomes" id="UP000253420"/>
    </source>
</evidence>
<gene>
    <name evidence="2" type="ORF">DUT91_24235</name>
</gene>
<feature type="non-terminal residue" evidence="2">
    <location>
        <position position="466"/>
    </location>
</feature>
<comment type="caution">
    <text evidence="2">The sequence shown here is derived from an EMBL/GenBank/DDBJ whole genome shotgun (WGS) entry which is preliminary data.</text>
</comment>
<feature type="compositionally biased region" description="Basic and acidic residues" evidence="1">
    <location>
        <begin position="255"/>
        <end position="320"/>
    </location>
</feature>
<evidence type="ECO:0000313" key="2">
    <source>
        <dbReference type="EMBL" id="RCS21413.1"/>
    </source>
</evidence>
<organism evidence="2 3">
    <name type="scientific">Phyllobacterium salinisoli</name>
    <dbReference type="NCBI Taxonomy" id="1899321"/>
    <lineage>
        <taxon>Bacteria</taxon>
        <taxon>Pseudomonadati</taxon>
        <taxon>Pseudomonadota</taxon>
        <taxon>Alphaproteobacteria</taxon>
        <taxon>Hyphomicrobiales</taxon>
        <taxon>Phyllobacteriaceae</taxon>
        <taxon>Phyllobacterium</taxon>
    </lineage>
</organism>
<feature type="compositionally biased region" description="Gly residues" evidence="1">
    <location>
        <begin position="326"/>
        <end position="340"/>
    </location>
</feature>
<accession>A0A368JYZ3</accession>
<reference evidence="2 3" key="1">
    <citation type="submission" date="2018-07" db="EMBL/GenBank/DDBJ databases">
        <title>The draft genome of Phyllobacterium salinisoli.</title>
        <authorList>
            <person name="Liu L."/>
            <person name="Li L."/>
            <person name="Zhang X."/>
            <person name="Liang L."/>
        </authorList>
    </citation>
    <scope>NUCLEOTIDE SEQUENCE [LARGE SCALE GENOMIC DNA]</scope>
    <source>
        <strain evidence="2 3">LLAN61</strain>
    </source>
</reference>
<feature type="region of interest" description="Disordered" evidence="1">
    <location>
        <begin position="368"/>
        <end position="431"/>
    </location>
</feature>
<sequence length="466" mass="50384">MTRSGLLFDGKKADPAKIQENSNLIGGAVLKDVLAKSRVAGLNDVLTFDVNRALKEGGQSLAGWGGAFYYWNLPMSENPKDTVGSRIQKDPLEYEKFIALTSKAVLDTAGRLGISAEQFMTAFGAQAPEKVKAEVFNRVADYLDGTLENLMGNPDDIDGYKASVGADGKVSWYQLDKGLKRIDVTDATTISRLNTRRDLRLEKGIDHQWQADKAAADKAAADKAAADKAAADKAAADKGAAADKAAAEKAAAAEAQRREEANRRQREELQKRQEEERRRNDEAQERLREQNRKNIAEMEARPRQEEARRKEIAEERERERNRHRSGGGSGIGAGGTGRTGGIQVCSPSTGQCSGRPVFLDLNRDGVVDPVPLPEASDLPAGLTSPGSRNSEPNSSKTEPGFDKPVAGRSEAVTPHFDWNGDGVPDQTAWVGPNDGMLVIDLATDGSAGPDGQIDQTKEIAFSLWKT</sequence>
<protein>
    <submittedName>
        <fullName evidence="2">Uncharacterized protein</fullName>
    </submittedName>
</protein>
<dbReference type="RefSeq" id="WP_210207971.1">
    <property type="nucleotide sequence ID" value="NZ_QOZG01000042.1"/>
</dbReference>
<evidence type="ECO:0000256" key="1">
    <source>
        <dbReference type="SAM" id="MobiDB-lite"/>
    </source>
</evidence>
<feature type="compositionally biased region" description="Polar residues" evidence="1">
    <location>
        <begin position="384"/>
        <end position="397"/>
    </location>
</feature>
<keyword evidence="3" id="KW-1185">Reference proteome</keyword>
<dbReference type="EMBL" id="QOZG01000042">
    <property type="protein sequence ID" value="RCS21413.1"/>
    <property type="molecule type" value="Genomic_DNA"/>
</dbReference>
<proteinExistence type="predicted"/>
<name>A0A368JYZ3_9HYPH</name>
<dbReference type="AlphaFoldDB" id="A0A368JYZ3"/>